<keyword evidence="2" id="KW-1185">Reference proteome</keyword>
<dbReference type="EMBL" id="CP048630">
    <property type="protein sequence ID" value="QIB36098.1"/>
    <property type="molecule type" value="Genomic_DNA"/>
</dbReference>
<proteinExistence type="predicted"/>
<dbReference type="AlphaFoldDB" id="A0A6P1YRJ2"/>
<organism evidence="1 2">
    <name type="scientific">Ancylobacter pratisalsi</name>
    <dbReference type="NCBI Taxonomy" id="1745854"/>
    <lineage>
        <taxon>Bacteria</taxon>
        <taxon>Pseudomonadati</taxon>
        <taxon>Pseudomonadota</taxon>
        <taxon>Alphaproteobacteria</taxon>
        <taxon>Hyphomicrobiales</taxon>
        <taxon>Xanthobacteraceae</taxon>
        <taxon>Ancylobacter</taxon>
    </lineage>
</organism>
<protein>
    <submittedName>
        <fullName evidence="1">DUF930 domain-containing protein</fullName>
    </submittedName>
</protein>
<reference evidence="1 2" key="1">
    <citation type="submission" date="2020-02" db="EMBL/GenBank/DDBJ databases">
        <authorList>
            <person name="Li G."/>
        </authorList>
    </citation>
    <scope>NUCLEOTIDE SEQUENCE [LARGE SCALE GENOMIC DNA]</scope>
    <source>
        <strain evidence="1 2">DSM 102029</strain>
    </source>
</reference>
<dbReference type="Proteomes" id="UP000464751">
    <property type="component" value="Chromosome"/>
</dbReference>
<gene>
    <name evidence="1" type="ORF">G3A50_05595</name>
</gene>
<name>A0A6P1YRJ2_9HYPH</name>
<dbReference type="InterPro" id="IPR009273">
    <property type="entry name" value="DUF930"/>
</dbReference>
<sequence length="102" mass="11364">MMMIEPSERIEQRCNARAMGDVGRDNRGMKPDELVAYAYGDTVIKGARIKAPGAAIRSGRTWYHLSYDCVTEHDGLDVKSFSFKLGAAIPTSEWSKHYLVAP</sequence>
<accession>A0A6P1YRJ2</accession>
<evidence type="ECO:0000313" key="2">
    <source>
        <dbReference type="Proteomes" id="UP000464751"/>
    </source>
</evidence>
<dbReference type="KEGG" id="apra:G3A50_05595"/>
<evidence type="ECO:0000313" key="1">
    <source>
        <dbReference type="EMBL" id="QIB36098.1"/>
    </source>
</evidence>
<dbReference type="Pfam" id="PF06059">
    <property type="entry name" value="DUF930"/>
    <property type="match status" value="1"/>
</dbReference>